<evidence type="ECO:0000313" key="3">
    <source>
        <dbReference type="Proteomes" id="UP000324800"/>
    </source>
</evidence>
<accession>A0A5J4WNM6</accession>
<comment type="caution">
    <text evidence="2">The sequence shown here is derived from an EMBL/GenBank/DDBJ whole genome shotgun (WGS) entry which is preliminary data.</text>
</comment>
<dbReference type="AlphaFoldDB" id="A0A5J4WNM6"/>
<feature type="compositionally biased region" description="Basic and acidic residues" evidence="1">
    <location>
        <begin position="12"/>
        <end position="21"/>
    </location>
</feature>
<evidence type="ECO:0000256" key="1">
    <source>
        <dbReference type="SAM" id="MobiDB-lite"/>
    </source>
</evidence>
<protein>
    <submittedName>
        <fullName evidence="2">Uncharacterized protein</fullName>
    </submittedName>
</protein>
<sequence length="77" mass="8648">MDSIVEAQIEPASKEQAERSTEPSADPTIHDAQTGRPAAPKQGRPSKYCTEEGAKDMTRLQRKQFKLHRADRRVSIN</sequence>
<organism evidence="2 3">
    <name type="scientific">Streblomastix strix</name>
    <dbReference type="NCBI Taxonomy" id="222440"/>
    <lineage>
        <taxon>Eukaryota</taxon>
        <taxon>Metamonada</taxon>
        <taxon>Preaxostyla</taxon>
        <taxon>Oxymonadida</taxon>
        <taxon>Streblomastigidae</taxon>
        <taxon>Streblomastix</taxon>
    </lineage>
</organism>
<proteinExistence type="predicted"/>
<name>A0A5J4WNM6_9EUKA</name>
<reference evidence="2 3" key="1">
    <citation type="submission" date="2019-03" db="EMBL/GenBank/DDBJ databases">
        <title>Single cell metagenomics reveals metabolic interactions within the superorganism composed of flagellate Streblomastix strix and complex community of Bacteroidetes bacteria on its surface.</title>
        <authorList>
            <person name="Treitli S.C."/>
            <person name="Kolisko M."/>
            <person name="Husnik F."/>
            <person name="Keeling P."/>
            <person name="Hampl V."/>
        </authorList>
    </citation>
    <scope>NUCLEOTIDE SEQUENCE [LARGE SCALE GENOMIC DNA]</scope>
    <source>
        <strain evidence="2">ST1C</strain>
    </source>
</reference>
<evidence type="ECO:0000313" key="2">
    <source>
        <dbReference type="EMBL" id="KAA6396015.1"/>
    </source>
</evidence>
<gene>
    <name evidence="2" type="ORF">EZS28_008461</name>
</gene>
<dbReference type="Proteomes" id="UP000324800">
    <property type="component" value="Unassembled WGS sequence"/>
</dbReference>
<feature type="region of interest" description="Disordered" evidence="1">
    <location>
        <begin position="1"/>
        <end position="55"/>
    </location>
</feature>
<dbReference type="EMBL" id="SNRW01001538">
    <property type="protein sequence ID" value="KAA6396015.1"/>
    <property type="molecule type" value="Genomic_DNA"/>
</dbReference>